<protein>
    <submittedName>
        <fullName evidence="3">Uncharacterized protein</fullName>
    </submittedName>
</protein>
<keyword evidence="2" id="KW-0472">Membrane</keyword>
<keyword evidence="2" id="KW-0812">Transmembrane</keyword>
<sequence length="255" mass="28433">MKNVSRNKFLLCFRPVVDMDLMLDPKAVVVDPSQNRRALTYLTVKNKADIMKPSTTQSSSSSSVSDTENSIMVHRPGKKRFSHVIKVVVFEILLAKRVKDRKGIPLSSHGKLLDTSADESVNKVSAAEGVQGTVSKPNSVPNSTQKTSKHQEPEMKPKQEGIQKSCSSSSLSNAIFMLVISLVVTIFWGKICAILLTSIWLYFLPHHQQPAGVIENLESITKSSEKKSKDYYRKKVIMEGLLQRKQSKGAFNFSH</sequence>
<feature type="compositionally biased region" description="Polar residues" evidence="1">
    <location>
        <begin position="132"/>
        <end position="146"/>
    </location>
</feature>
<keyword evidence="2" id="KW-1133">Transmembrane helix</keyword>
<accession>A0A5D2H6C4</accession>
<dbReference type="AlphaFoldDB" id="A0A5D2H6C4"/>
<evidence type="ECO:0000313" key="3">
    <source>
        <dbReference type="EMBL" id="TYH25797.1"/>
    </source>
</evidence>
<proteinExistence type="predicted"/>
<gene>
    <name evidence="3" type="ORF">ES288_A03G198400v1</name>
</gene>
<dbReference type="Proteomes" id="UP000323506">
    <property type="component" value="Chromosome A03"/>
</dbReference>
<dbReference type="PANTHER" id="PTHR34379">
    <property type="entry name" value="OS07G0553800 PROTEIN"/>
    <property type="match status" value="1"/>
</dbReference>
<evidence type="ECO:0000313" key="4">
    <source>
        <dbReference type="Proteomes" id="UP000323506"/>
    </source>
</evidence>
<evidence type="ECO:0000256" key="1">
    <source>
        <dbReference type="SAM" id="MobiDB-lite"/>
    </source>
</evidence>
<feature type="transmembrane region" description="Helical" evidence="2">
    <location>
        <begin position="174"/>
        <end position="203"/>
    </location>
</feature>
<dbReference type="InterPro" id="IPR040411">
    <property type="entry name" value="At5g23160-like"/>
</dbReference>
<evidence type="ECO:0000256" key="2">
    <source>
        <dbReference type="SAM" id="Phobius"/>
    </source>
</evidence>
<name>A0A5D2H6C4_GOSDA</name>
<reference evidence="3 4" key="1">
    <citation type="submission" date="2019-06" db="EMBL/GenBank/DDBJ databases">
        <title>WGS assembly of Gossypium darwinii.</title>
        <authorList>
            <person name="Chen Z.J."/>
            <person name="Sreedasyam A."/>
            <person name="Ando A."/>
            <person name="Song Q."/>
            <person name="De L."/>
            <person name="Hulse-Kemp A."/>
            <person name="Ding M."/>
            <person name="Ye W."/>
            <person name="Kirkbride R."/>
            <person name="Jenkins J."/>
            <person name="Plott C."/>
            <person name="Lovell J."/>
            <person name="Lin Y.-M."/>
            <person name="Vaughn R."/>
            <person name="Liu B."/>
            <person name="Li W."/>
            <person name="Simpson S."/>
            <person name="Scheffler B."/>
            <person name="Saski C."/>
            <person name="Grover C."/>
            <person name="Hu G."/>
            <person name="Conover J."/>
            <person name="Carlson J."/>
            <person name="Shu S."/>
            <person name="Boston L."/>
            <person name="Williams M."/>
            <person name="Peterson D."/>
            <person name="Mcgee K."/>
            <person name="Jones D."/>
            <person name="Wendel J."/>
            <person name="Stelly D."/>
            <person name="Grimwood J."/>
            <person name="Schmutz J."/>
        </authorList>
    </citation>
    <scope>NUCLEOTIDE SEQUENCE [LARGE SCALE GENOMIC DNA]</scope>
    <source>
        <strain evidence="3">1808015.09</strain>
    </source>
</reference>
<organism evidence="3 4">
    <name type="scientific">Gossypium darwinii</name>
    <name type="common">Darwin's cotton</name>
    <name type="synonym">Gossypium barbadense var. darwinii</name>
    <dbReference type="NCBI Taxonomy" id="34276"/>
    <lineage>
        <taxon>Eukaryota</taxon>
        <taxon>Viridiplantae</taxon>
        <taxon>Streptophyta</taxon>
        <taxon>Embryophyta</taxon>
        <taxon>Tracheophyta</taxon>
        <taxon>Spermatophyta</taxon>
        <taxon>Magnoliopsida</taxon>
        <taxon>eudicotyledons</taxon>
        <taxon>Gunneridae</taxon>
        <taxon>Pentapetalae</taxon>
        <taxon>rosids</taxon>
        <taxon>malvids</taxon>
        <taxon>Malvales</taxon>
        <taxon>Malvaceae</taxon>
        <taxon>Malvoideae</taxon>
        <taxon>Gossypium</taxon>
    </lineage>
</organism>
<feature type="compositionally biased region" description="Basic and acidic residues" evidence="1">
    <location>
        <begin position="149"/>
        <end position="160"/>
    </location>
</feature>
<dbReference type="EMBL" id="CM017690">
    <property type="protein sequence ID" value="TYH25797.1"/>
    <property type="molecule type" value="Genomic_DNA"/>
</dbReference>
<feature type="region of interest" description="Disordered" evidence="1">
    <location>
        <begin position="127"/>
        <end position="160"/>
    </location>
</feature>
<keyword evidence="4" id="KW-1185">Reference proteome</keyword>
<dbReference type="PANTHER" id="PTHR34379:SF15">
    <property type="entry name" value="PROTEIN, PUTATIVE-RELATED"/>
    <property type="match status" value="1"/>
</dbReference>